<proteinExistence type="predicted"/>
<dbReference type="EMBL" id="CAAHFH010000001">
    <property type="protein sequence ID" value="VGO19128.1"/>
    <property type="molecule type" value="Genomic_DNA"/>
</dbReference>
<keyword evidence="3" id="KW-1185">Reference proteome</keyword>
<protein>
    <recommendedName>
        <fullName evidence="4">Uroporphyrinogen decarboxylase (URO-D) domain-containing protein</fullName>
    </recommendedName>
</protein>
<evidence type="ECO:0008006" key="4">
    <source>
        <dbReference type="Google" id="ProtNLM"/>
    </source>
</evidence>
<sequence length="432" mass="49677">MLHDPSHYTPMATDEKIEVSSTDRDTLRGLAEQKAAAGTESSQKEKARLWTALNDLKSERPMVWINEIPWNEMDVNDELKLQCEGGWAREQEVLLRKELYQWNHLPADMVVSPWIECPKAVHSTDFGIVEDTNISETDHSNDVVSRHFNIQIEELADIEKIQMPVVTHNEEQTALREQIFNDVFGGILPVRVVGQSHIWFTPWDFLIRWTGIENALIGLYDDPDLYHAIVNRLVGAWMVELDQFDELNVLELDNSNVRVGSGGYGYISKLPSLGNAQTHVTPKDMWGCSNAQIFSEVSPDMHWEFAIEHELRWMERWGMNYYGCCEPLHNKTEILKKIPNLRKVSTSAWCDVEKITEGLGQDMVYSIKPSPAILAGDDWHPERARAEIRRVLDIAQGAHLEFIMKDISTVRYKPERLWEWSAIAMEEVGKPK</sequence>
<dbReference type="Gene3D" id="3.20.20.210">
    <property type="match status" value="1"/>
</dbReference>
<dbReference type="InterPro" id="IPR038071">
    <property type="entry name" value="UROD/MetE-like_sf"/>
</dbReference>
<organism evidence="2 3">
    <name type="scientific">Pontiella sulfatireligans</name>
    <dbReference type="NCBI Taxonomy" id="2750658"/>
    <lineage>
        <taxon>Bacteria</taxon>
        <taxon>Pseudomonadati</taxon>
        <taxon>Kiritimatiellota</taxon>
        <taxon>Kiritimatiellia</taxon>
        <taxon>Kiritimatiellales</taxon>
        <taxon>Pontiellaceae</taxon>
        <taxon>Pontiella</taxon>
    </lineage>
</organism>
<evidence type="ECO:0000313" key="3">
    <source>
        <dbReference type="Proteomes" id="UP000346198"/>
    </source>
</evidence>
<gene>
    <name evidence="2" type="ORF">SCARR_01184</name>
</gene>
<evidence type="ECO:0000313" key="2">
    <source>
        <dbReference type="EMBL" id="VGO19128.1"/>
    </source>
</evidence>
<dbReference type="RefSeq" id="WP_136060552.1">
    <property type="nucleotide sequence ID" value="NZ_CAAHFH010000001.1"/>
</dbReference>
<feature type="compositionally biased region" description="Basic and acidic residues" evidence="1">
    <location>
        <begin position="13"/>
        <end position="26"/>
    </location>
</feature>
<name>A0A6C2UG81_9BACT</name>
<evidence type="ECO:0000256" key="1">
    <source>
        <dbReference type="SAM" id="MobiDB-lite"/>
    </source>
</evidence>
<feature type="region of interest" description="Disordered" evidence="1">
    <location>
        <begin position="1"/>
        <end position="26"/>
    </location>
</feature>
<dbReference type="Proteomes" id="UP000346198">
    <property type="component" value="Unassembled WGS sequence"/>
</dbReference>
<dbReference type="AlphaFoldDB" id="A0A6C2UG81"/>
<reference evidence="2 3" key="1">
    <citation type="submission" date="2019-04" db="EMBL/GenBank/DDBJ databases">
        <authorList>
            <person name="Van Vliet M D."/>
        </authorList>
    </citation>
    <scope>NUCLEOTIDE SEQUENCE [LARGE SCALE GENOMIC DNA]</scope>
    <source>
        <strain evidence="2 3">F21</strain>
    </source>
</reference>
<accession>A0A6C2UG81</accession>